<keyword evidence="1" id="KW-1133">Transmembrane helix</keyword>
<organism evidence="2 3">
    <name type="scientific">Inconstantimicrobium porci</name>
    <dbReference type="NCBI Taxonomy" id="2652291"/>
    <lineage>
        <taxon>Bacteria</taxon>
        <taxon>Bacillati</taxon>
        <taxon>Bacillota</taxon>
        <taxon>Clostridia</taxon>
        <taxon>Eubacteriales</taxon>
        <taxon>Clostridiaceae</taxon>
        <taxon>Inconstantimicrobium</taxon>
    </lineage>
</organism>
<sequence length="249" mass="28564">MFFEFLKKEYILNKRYLLNGMVGLIVITMLFLFIYLGLESVTSNFYSVNSNISLIISYISWVLSISAFQTVADSIIEESKEGTIQTLFFSRYSFEKLLLFKVLAASIFDIVFIYVIMMLCSLITHTVLSFNIIYTTIIFMISFLSYWGLGFILGGISLIFKKVDSISQVMTFVFMAVMLMPINNKWLFALPGVSGKYFLNVLLLKNYGALCMEDYIYLVIGNVIYFIIGIIFFRFTVRIAVKKGTIGQI</sequence>
<dbReference type="EMBL" id="VULX01000047">
    <property type="protein sequence ID" value="MSR92688.1"/>
    <property type="molecule type" value="Genomic_DNA"/>
</dbReference>
<evidence type="ECO:0008006" key="4">
    <source>
        <dbReference type="Google" id="ProtNLM"/>
    </source>
</evidence>
<gene>
    <name evidence="2" type="ORF">FYJ33_15285</name>
</gene>
<reference evidence="2 3" key="1">
    <citation type="submission" date="2019-08" db="EMBL/GenBank/DDBJ databases">
        <title>In-depth cultivation of the pig gut microbiome towards novel bacterial diversity and tailored functional studies.</title>
        <authorList>
            <person name="Wylensek D."/>
            <person name="Hitch T.C.A."/>
            <person name="Clavel T."/>
        </authorList>
    </citation>
    <scope>NUCLEOTIDE SEQUENCE [LARGE SCALE GENOMIC DNA]</scope>
    <source>
        <strain evidence="2 3">WCA-383-APC-5B</strain>
    </source>
</reference>
<evidence type="ECO:0000256" key="1">
    <source>
        <dbReference type="SAM" id="Phobius"/>
    </source>
</evidence>
<comment type="caution">
    <text evidence="2">The sequence shown here is derived from an EMBL/GenBank/DDBJ whole genome shotgun (WGS) entry which is preliminary data.</text>
</comment>
<feature type="transmembrane region" description="Helical" evidence="1">
    <location>
        <begin position="172"/>
        <end position="195"/>
    </location>
</feature>
<proteinExistence type="predicted"/>
<dbReference type="AlphaFoldDB" id="A0A7X2T366"/>
<feature type="transmembrane region" description="Helical" evidence="1">
    <location>
        <begin position="58"/>
        <end position="76"/>
    </location>
</feature>
<feature type="transmembrane region" description="Helical" evidence="1">
    <location>
        <begin position="215"/>
        <end position="233"/>
    </location>
</feature>
<evidence type="ECO:0000313" key="3">
    <source>
        <dbReference type="Proteomes" id="UP000460287"/>
    </source>
</evidence>
<feature type="transmembrane region" description="Helical" evidence="1">
    <location>
        <begin position="132"/>
        <end position="160"/>
    </location>
</feature>
<dbReference type="RefSeq" id="WP_154532816.1">
    <property type="nucleotide sequence ID" value="NZ_VULX01000047.1"/>
</dbReference>
<evidence type="ECO:0000313" key="2">
    <source>
        <dbReference type="EMBL" id="MSR92688.1"/>
    </source>
</evidence>
<keyword evidence="1" id="KW-0472">Membrane</keyword>
<keyword evidence="3" id="KW-1185">Reference proteome</keyword>
<dbReference type="Proteomes" id="UP000460287">
    <property type="component" value="Unassembled WGS sequence"/>
</dbReference>
<accession>A0A7X2T366</accession>
<name>A0A7X2T366_9CLOT</name>
<feature type="transmembrane region" description="Helical" evidence="1">
    <location>
        <begin position="97"/>
        <end position="126"/>
    </location>
</feature>
<feature type="transmembrane region" description="Helical" evidence="1">
    <location>
        <begin position="16"/>
        <end position="38"/>
    </location>
</feature>
<keyword evidence="1" id="KW-0812">Transmembrane</keyword>
<protein>
    <recommendedName>
        <fullName evidence="4">ABC-2 type transporter domain-containing protein</fullName>
    </recommendedName>
</protein>